<reference evidence="10" key="1">
    <citation type="journal article" date="2019" name="Int. J. Syst. Evol. Microbiol.">
        <title>The Global Catalogue of Microorganisms (GCM) 10K type strain sequencing project: providing services to taxonomists for standard genome sequencing and annotation.</title>
        <authorList>
            <consortium name="The Broad Institute Genomics Platform"/>
            <consortium name="The Broad Institute Genome Sequencing Center for Infectious Disease"/>
            <person name="Wu L."/>
            <person name="Ma J."/>
        </authorList>
    </citation>
    <scope>NUCLEOTIDE SEQUENCE [LARGE SCALE GENOMIC DNA]</scope>
    <source>
        <strain evidence="10">CCUG 62221</strain>
    </source>
</reference>
<evidence type="ECO:0000256" key="6">
    <source>
        <dbReference type="SAM" id="Phobius"/>
    </source>
</evidence>
<dbReference type="PANTHER" id="PTHR30619:SF1">
    <property type="entry name" value="RECOMBINATION PROTEIN 2"/>
    <property type="match status" value="1"/>
</dbReference>
<dbReference type="PANTHER" id="PTHR30619">
    <property type="entry name" value="DNA INTERNALIZATION/COMPETENCE PROTEIN COMEC/REC2"/>
    <property type="match status" value="1"/>
</dbReference>
<keyword evidence="4 6" id="KW-1133">Transmembrane helix</keyword>
<name>A0ABW3WQ97_9FLAO</name>
<feature type="transmembrane region" description="Helical" evidence="6">
    <location>
        <begin position="59"/>
        <end position="79"/>
    </location>
</feature>
<evidence type="ECO:0000313" key="9">
    <source>
        <dbReference type="EMBL" id="MFD1293440.1"/>
    </source>
</evidence>
<keyword evidence="3 6" id="KW-0812">Transmembrane</keyword>
<evidence type="ECO:0000256" key="2">
    <source>
        <dbReference type="ARBA" id="ARBA00022475"/>
    </source>
</evidence>
<evidence type="ECO:0000256" key="3">
    <source>
        <dbReference type="ARBA" id="ARBA00022692"/>
    </source>
</evidence>
<dbReference type="Pfam" id="PF13567">
    <property type="entry name" value="DUF4131"/>
    <property type="match status" value="1"/>
</dbReference>
<dbReference type="PROSITE" id="PS51257">
    <property type="entry name" value="PROKAR_LIPOPROTEIN"/>
    <property type="match status" value="1"/>
</dbReference>
<evidence type="ECO:0000259" key="8">
    <source>
        <dbReference type="Pfam" id="PF13567"/>
    </source>
</evidence>
<dbReference type="NCBIfam" id="TIGR00360">
    <property type="entry name" value="ComEC_N-term"/>
    <property type="match status" value="1"/>
</dbReference>
<accession>A0ABW3WQ97</accession>
<feature type="transmembrane region" description="Helical" evidence="6">
    <location>
        <begin position="7"/>
        <end position="25"/>
    </location>
</feature>
<evidence type="ECO:0000259" key="7">
    <source>
        <dbReference type="Pfam" id="PF03772"/>
    </source>
</evidence>
<feature type="transmembrane region" description="Helical" evidence="6">
    <location>
        <begin position="424"/>
        <end position="450"/>
    </location>
</feature>
<dbReference type="InterPro" id="IPR052159">
    <property type="entry name" value="Competence_DNA_uptake"/>
</dbReference>
<sequence>MRKSWKFIPLQLTIFLVVGILLGTYYIMNPAIIACTLVFLMAIFYGVFVYSNKQFEQSIIFFALFSLISVGIGVSNVTFQNNVNKEHYFEKNIGFSTVKLQKALVEIQKVLKSSNYYDKYEASVIQINSKKSLGKILINVKRDSLLNAFHVDDQIFMYTFFKEISSPKNPYEFNYKQYLKNQQIHYQVYLKKNEFIPFEHQTHSLKGVAAAVRNKINTALLQNGFQGDELAVIDALLLGQRQQISYELRESYTGAGAIHILAVSGLHVGIILLILSFLLQPVHRIKNGKLITSFIIVISLWLFALIAGLSASVVRAVTMFTAITIGMYSNRPSNMYHTLLISMFFLLIFNPNYLFEVGFQLSYLAVFSIVWIQPKLDSLISVDNWLLRKVWQLCTVSLAAQIGVVPLSLYYFHQFPGLFFISNLVIIPFLGAILCVGILIIVLALIGVLPSFLSDFYMLVIQQLNTFVSWISNQEAFIIQRITFSLLLLLVFYLLIFMFFKWVEKPTFKRVLLVLFSIILLQGAIIFEKYKIETRQSFIIFNKTKETLLGTKVGDKMKIQCSQQDFSLDDNPLKNYVVGTGIDSVFIESNIPNLYSFKGRTIFIIDSLGVFNIQAVQPDYVVLRQSPKINLERVINVLKPKLIITDASNYKSYVEQWHQTCVKTKTPFYNTMQNGAYILNN</sequence>
<evidence type="ECO:0000313" key="10">
    <source>
        <dbReference type="Proteomes" id="UP001597241"/>
    </source>
</evidence>
<dbReference type="InterPro" id="IPR004477">
    <property type="entry name" value="ComEC_N"/>
</dbReference>
<evidence type="ECO:0000256" key="4">
    <source>
        <dbReference type="ARBA" id="ARBA00022989"/>
    </source>
</evidence>
<organism evidence="9 10">
    <name type="scientific">Lutibacter holmesii</name>
    <dbReference type="NCBI Taxonomy" id="1137985"/>
    <lineage>
        <taxon>Bacteria</taxon>
        <taxon>Pseudomonadati</taxon>
        <taxon>Bacteroidota</taxon>
        <taxon>Flavobacteriia</taxon>
        <taxon>Flavobacteriales</taxon>
        <taxon>Flavobacteriaceae</taxon>
        <taxon>Lutibacter</taxon>
    </lineage>
</organism>
<evidence type="ECO:0000256" key="5">
    <source>
        <dbReference type="ARBA" id="ARBA00023136"/>
    </source>
</evidence>
<dbReference type="Pfam" id="PF03772">
    <property type="entry name" value="Competence"/>
    <property type="match status" value="1"/>
</dbReference>
<keyword evidence="5 6" id="KW-0472">Membrane</keyword>
<feature type="transmembrane region" description="Helical" evidence="6">
    <location>
        <begin position="257"/>
        <end position="279"/>
    </location>
</feature>
<dbReference type="InterPro" id="IPR025405">
    <property type="entry name" value="DUF4131"/>
</dbReference>
<feature type="domain" description="DUF4131" evidence="8">
    <location>
        <begin position="33"/>
        <end position="195"/>
    </location>
</feature>
<feature type="transmembrane region" description="Helical" evidence="6">
    <location>
        <begin position="291"/>
        <end position="314"/>
    </location>
</feature>
<comment type="caution">
    <text evidence="9">The sequence shown here is derived from an EMBL/GenBank/DDBJ whole genome shotgun (WGS) entry which is preliminary data.</text>
</comment>
<gene>
    <name evidence="9" type="ORF">ACFQ5N_06290</name>
</gene>
<protein>
    <submittedName>
        <fullName evidence="9">ComEC/Rec2 family competence protein</fullName>
    </submittedName>
</protein>
<dbReference type="RefSeq" id="WP_386808639.1">
    <property type="nucleotide sequence ID" value="NZ_JBHTMV010000003.1"/>
</dbReference>
<comment type="subcellular location">
    <subcellularLocation>
        <location evidence="1">Cell membrane</location>
        <topology evidence="1">Multi-pass membrane protein</topology>
    </subcellularLocation>
</comment>
<dbReference type="Proteomes" id="UP001597241">
    <property type="component" value="Unassembled WGS sequence"/>
</dbReference>
<keyword evidence="10" id="KW-1185">Reference proteome</keyword>
<proteinExistence type="predicted"/>
<feature type="transmembrane region" description="Helical" evidence="6">
    <location>
        <begin position="508"/>
        <end position="527"/>
    </location>
</feature>
<keyword evidence="2" id="KW-1003">Cell membrane</keyword>
<feature type="transmembrane region" description="Helical" evidence="6">
    <location>
        <begin position="390"/>
        <end position="412"/>
    </location>
</feature>
<feature type="domain" description="ComEC/Rec2-related protein" evidence="7">
    <location>
        <begin position="236"/>
        <end position="505"/>
    </location>
</feature>
<evidence type="ECO:0000256" key="1">
    <source>
        <dbReference type="ARBA" id="ARBA00004651"/>
    </source>
</evidence>
<dbReference type="EMBL" id="JBHTMV010000003">
    <property type="protein sequence ID" value="MFD1293440.1"/>
    <property type="molecule type" value="Genomic_DNA"/>
</dbReference>
<feature type="transmembrane region" description="Helical" evidence="6">
    <location>
        <begin position="484"/>
        <end position="502"/>
    </location>
</feature>
<feature type="transmembrane region" description="Helical" evidence="6">
    <location>
        <begin position="334"/>
        <end position="350"/>
    </location>
</feature>